<comment type="caution">
    <text evidence="2">The sequence shown here is derived from an EMBL/GenBank/DDBJ whole genome shotgun (WGS) entry which is preliminary data.</text>
</comment>
<dbReference type="RefSeq" id="WP_209628365.1">
    <property type="nucleotide sequence ID" value="NZ_PRDG01000004.1"/>
</dbReference>
<evidence type="ECO:0000256" key="1">
    <source>
        <dbReference type="SAM" id="Phobius"/>
    </source>
</evidence>
<organism evidence="2 3">
    <name type="scientific">Streptococcus oricebi</name>
    <dbReference type="NCBI Taxonomy" id="1547447"/>
    <lineage>
        <taxon>Bacteria</taxon>
        <taxon>Bacillati</taxon>
        <taxon>Bacillota</taxon>
        <taxon>Bacilli</taxon>
        <taxon>Lactobacillales</taxon>
        <taxon>Streptococcaceae</taxon>
        <taxon>Streptococcus</taxon>
    </lineage>
</organism>
<protein>
    <recommendedName>
        <fullName evidence="4">Integral membrane protein</fullName>
    </recommendedName>
</protein>
<sequence length="171" mass="18982">MLKNRKLLLSMLGAILLYAIIQLASLPQLSQAAAGIKLPESAWLGYDKDYILAFLTQLGAAGRSYYLYIQLPLDTLFPLTLAYMSLEVFRTYLPGKTYLSLLPILAFSADYLENGGLLHCLLSFPNLSQTVVGLASVASVIKHLTLTLLLLLVLFVLGKTFFRFLFLRSDT</sequence>
<keyword evidence="1" id="KW-1133">Transmembrane helix</keyword>
<evidence type="ECO:0000313" key="2">
    <source>
        <dbReference type="EMBL" id="MBP2623872.1"/>
    </source>
</evidence>
<reference evidence="2 3" key="1">
    <citation type="submission" date="2018-02" db="EMBL/GenBank/DDBJ databases">
        <title>Draft genome sequence of Streptococcus oricebi CCUG 70868T type strain.</title>
        <authorList>
            <person name="Mendez V."/>
            <person name="Salva-Serra F."/>
            <person name="Jaen-Luchoro D."/>
            <person name="Gonzales-Siles L."/>
            <person name="Karlsson R."/>
            <person name="Engstrom-Jakobsson H."/>
            <person name="Busquets A."/>
            <person name="Gomila M."/>
            <person name="Pineiro-Iglesias B."/>
            <person name="Bennasar-Figueras A."/>
            <person name="Seeger M."/>
            <person name="Moore E."/>
        </authorList>
    </citation>
    <scope>NUCLEOTIDE SEQUENCE [LARGE SCALE GENOMIC DNA]</scope>
    <source>
        <strain evidence="2 3">CCUG 70868</strain>
    </source>
</reference>
<feature type="transmembrane region" description="Helical" evidence="1">
    <location>
        <begin position="144"/>
        <end position="166"/>
    </location>
</feature>
<evidence type="ECO:0000313" key="3">
    <source>
        <dbReference type="Proteomes" id="UP001519296"/>
    </source>
</evidence>
<proteinExistence type="predicted"/>
<dbReference type="Proteomes" id="UP001519296">
    <property type="component" value="Unassembled WGS sequence"/>
</dbReference>
<name>A0ABS5B4U7_9STRE</name>
<accession>A0ABS5B4U7</accession>
<dbReference type="EMBL" id="PRDG01000004">
    <property type="protein sequence ID" value="MBP2623872.1"/>
    <property type="molecule type" value="Genomic_DNA"/>
</dbReference>
<evidence type="ECO:0008006" key="4">
    <source>
        <dbReference type="Google" id="ProtNLM"/>
    </source>
</evidence>
<keyword evidence="3" id="KW-1185">Reference proteome</keyword>
<gene>
    <name evidence="2" type="ORF">C4K46_07975</name>
</gene>
<keyword evidence="1" id="KW-0472">Membrane</keyword>
<keyword evidence="1" id="KW-0812">Transmembrane</keyword>